<proteinExistence type="predicted"/>
<sequence length="207" mass="23343">MLALAYQVEKFEGVKCDFPLWQMRMRDFLMIHGLGQAVVDFLSGFSDEEKSMIDARALALIRASLSNNVLRHVMRETSAIVVSRMLEEIYSKATLTGHLENIEVKIEEEDKAMILCCSLPLSLEHFVDTLLYGKTTITLSEVVNAMLSKDERMKAMVVEESGQGLVARGRNMDRTSSNKKWRSKSRGKSKGSIVCFGCKQTGHMKKE</sequence>
<dbReference type="EMBL" id="CM042886">
    <property type="protein sequence ID" value="KAI4339546.1"/>
    <property type="molecule type" value="Genomic_DNA"/>
</dbReference>
<accession>A0ACB9NTZ0</accession>
<gene>
    <name evidence="1" type="ORF">MLD38_024478</name>
</gene>
<comment type="caution">
    <text evidence="1">The sequence shown here is derived from an EMBL/GenBank/DDBJ whole genome shotgun (WGS) entry which is preliminary data.</text>
</comment>
<name>A0ACB9NTZ0_9MYRT</name>
<dbReference type="Proteomes" id="UP001057402">
    <property type="component" value="Chromosome 7"/>
</dbReference>
<evidence type="ECO:0000313" key="2">
    <source>
        <dbReference type="Proteomes" id="UP001057402"/>
    </source>
</evidence>
<evidence type="ECO:0000313" key="1">
    <source>
        <dbReference type="EMBL" id="KAI4339546.1"/>
    </source>
</evidence>
<protein>
    <submittedName>
        <fullName evidence="1">Uncharacterized protein</fullName>
    </submittedName>
</protein>
<keyword evidence="2" id="KW-1185">Reference proteome</keyword>
<reference evidence="2" key="1">
    <citation type="journal article" date="2023" name="Front. Plant Sci.">
        <title>Chromosomal-level genome assembly of Melastoma candidum provides insights into trichome evolution.</title>
        <authorList>
            <person name="Zhong Y."/>
            <person name="Wu W."/>
            <person name="Sun C."/>
            <person name="Zou P."/>
            <person name="Liu Y."/>
            <person name="Dai S."/>
            <person name="Zhou R."/>
        </authorList>
    </citation>
    <scope>NUCLEOTIDE SEQUENCE [LARGE SCALE GENOMIC DNA]</scope>
</reference>
<organism evidence="1 2">
    <name type="scientific">Melastoma candidum</name>
    <dbReference type="NCBI Taxonomy" id="119954"/>
    <lineage>
        <taxon>Eukaryota</taxon>
        <taxon>Viridiplantae</taxon>
        <taxon>Streptophyta</taxon>
        <taxon>Embryophyta</taxon>
        <taxon>Tracheophyta</taxon>
        <taxon>Spermatophyta</taxon>
        <taxon>Magnoliopsida</taxon>
        <taxon>eudicotyledons</taxon>
        <taxon>Gunneridae</taxon>
        <taxon>Pentapetalae</taxon>
        <taxon>rosids</taxon>
        <taxon>malvids</taxon>
        <taxon>Myrtales</taxon>
        <taxon>Melastomataceae</taxon>
        <taxon>Melastomatoideae</taxon>
        <taxon>Melastomateae</taxon>
        <taxon>Melastoma</taxon>
    </lineage>
</organism>